<name>A0AAU9NC09_9ASTR</name>
<evidence type="ECO:0000313" key="2">
    <source>
        <dbReference type="EMBL" id="CAH1432780.1"/>
    </source>
</evidence>
<keyword evidence="3" id="KW-1185">Reference proteome</keyword>
<feature type="region of interest" description="Disordered" evidence="1">
    <location>
        <begin position="74"/>
        <end position="101"/>
    </location>
</feature>
<gene>
    <name evidence="2" type="ORF">LVIROSA_LOCUS19407</name>
</gene>
<protein>
    <submittedName>
        <fullName evidence="2">Uncharacterized protein</fullName>
    </submittedName>
</protein>
<accession>A0AAU9NC09</accession>
<dbReference type="Proteomes" id="UP001157418">
    <property type="component" value="Unassembled WGS sequence"/>
</dbReference>
<evidence type="ECO:0000313" key="3">
    <source>
        <dbReference type="Proteomes" id="UP001157418"/>
    </source>
</evidence>
<evidence type="ECO:0000256" key="1">
    <source>
        <dbReference type="SAM" id="MobiDB-lite"/>
    </source>
</evidence>
<dbReference type="EMBL" id="CAKMRJ010003334">
    <property type="protein sequence ID" value="CAH1432780.1"/>
    <property type="molecule type" value="Genomic_DNA"/>
</dbReference>
<reference evidence="2 3" key="1">
    <citation type="submission" date="2022-01" db="EMBL/GenBank/DDBJ databases">
        <authorList>
            <person name="Xiong W."/>
            <person name="Schranz E."/>
        </authorList>
    </citation>
    <scope>NUCLEOTIDE SEQUENCE [LARGE SCALE GENOMIC DNA]</scope>
</reference>
<comment type="caution">
    <text evidence="2">The sequence shown here is derived from an EMBL/GenBank/DDBJ whole genome shotgun (WGS) entry which is preliminary data.</text>
</comment>
<proteinExistence type="predicted"/>
<organism evidence="2 3">
    <name type="scientific">Lactuca virosa</name>
    <dbReference type="NCBI Taxonomy" id="75947"/>
    <lineage>
        <taxon>Eukaryota</taxon>
        <taxon>Viridiplantae</taxon>
        <taxon>Streptophyta</taxon>
        <taxon>Embryophyta</taxon>
        <taxon>Tracheophyta</taxon>
        <taxon>Spermatophyta</taxon>
        <taxon>Magnoliopsida</taxon>
        <taxon>eudicotyledons</taxon>
        <taxon>Gunneridae</taxon>
        <taxon>Pentapetalae</taxon>
        <taxon>asterids</taxon>
        <taxon>campanulids</taxon>
        <taxon>Asterales</taxon>
        <taxon>Asteraceae</taxon>
        <taxon>Cichorioideae</taxon>
        <taxon>Cichorieae</taxon>
        <taxon>Lactucinae</taxon>
        <taxon>Lactuca</taxon>
    </lineage>
</organism>
<dbReference type="AlphaFoldDB" id="A0AAU9NC09"/>
<sequence length="101" mass="10530">MAGKRKESTAATGGGGAGVKVAVRWLNRRNTTGAWLIEGGRKRGWQQSHCRQFVQQGCSGGSWLSSTAMVAEQSSSGCSPANPRGFLSHHRKISTSGGGLG</sequence>